<evidence type="ECO:0000313" key="3">
    <source>
        <dbReference type="Proteomes" id="UP000223606"/>
    </source>
</evidence>
<dbReference type="InterPro" id="IPR021457">
    <property type="entry name" value="DUF3108"/>
</dbReference>
<gene>
    <name evidence="2" type="ORF">HDIA_4327</name>
</gene>
<feature type="signal peptide" evidence="1">
    <location>
        <begin position="1"/>
        <end position="36"/>
    </location>
</feature>
<feature type="chain" id="PRO_5012044824" description="DUF3108 domain-containing protein" evidence="1">
    <location>
        <begin position="37"/>
        <end position="285"/>
    </location>
</feature>
<reference evidence="3" key="1">
    <citation type="submission" date="2017-09" db="EMBL/GenBank/DDBJ databases">
        <title>Genome sequence of Nannocystis excedens DSM 71.</title>
        <authorList>
            <person name="Blom J."/>
        </authorList>
    </citation>
    <scope>NUCLEOTIDE SEQUENCE [LARGE SCALE GENOMIC DNA]</scope>
    <source>
        <strain evidence="3">type strain: E19</strain>
    </source>
</reference>
<proteinExistence type="predicted"/>
<keyword evidence="3" id="KW-1185">Reference proteome</keyword>
<dbReference type="Proteomes" id="UP000223606">
    <property type="component" value="Chromosome 1"/>
</dbReference>
<accession>A0A2C9DCL3</accession>
<organism evidence="2 3">
    <name type="scientific">Hartmannibacter diazotrophicus</name>
    <dbReference type="NCBI Taxonomy" id="1482074"/>
    <lineage>
        <taxon>Bacteria</taxon>
        <taxon>Pseudomonadati</taxon>
        <taxon>Pseudomonadota</taxon>
        <taxon>Alphaproteobacteria</taxon>
        <taxon>Hyphomicrobiales</taxon>
        <taxon>Pleomorphomonadaceae</taxon>
        <taxon>Hartmannibacter</taxon>
    </lineage>
</organism>
<keyword evidence="1" id="KW-0732">Signal</keyword>
<evidence type="ECO:0000256" key="1">
    <source>
        <dbReference type="SAM" id="SignalP"/>
    </source>
</evidence>
<dbReference type="AlphaFoldDB" id="A0A2C9DCL3"/>
<sequence>MTSFVFSSRTTSRQRWCAPIVGGMLIAASAMQPAFAAASDIKALYNVTFAGFLIAKGTLGIRLKGGAYAAKVQISTSGLARIISSEESEASSRGSLSSSRVIPASYDLYSKGDKITEVDMKLRGSDVTKVRAYPQLSQADDRVPVTAASKRNVVDPLSAVVMPIRSADGAFDPDACDRVLPIFDGWTRYDIKLAYKDRVAVESDGYTGDAVVCSARWIPVSGHRANKKSTLFMQDNRDLEMWLIPAADASVLVPYKISVKTMRGTLQVVATRFEGADTTTTQAAK</sequence>
<dbReference type="Pfam" id="PF11306">
    <property type="entry name" value="DUF3108"/>
    <property type="match status" value="1"/>
</dbReference>
<name>A0A2C9DCL3_9HYPH</name>
<protein>
    <recommendedName>
        <fullName evidence="4">DUF3108 domain-containing protein</fullName>
    </recommendedName>
</protein>
<dbReference type="EMBL" id="LT960614">
    <property type="protein sequence ID" value="SON57868.1"/>
    <property type="molecule type" value="Genomic_DNA"/>
</dbReference>
<evidence type="ECO:0008006" key="4">
    <source>
        <dbReference type="Google" id="ProtNLM"/>
    </source>
</evidence>
<evidence type="ECO:0000313" key="2">
    <source>
        <dbReference type="EMBL" id="SON57868.1"/>
    </source>
</evidence>
<dbReference type="KEGG" id="hdi:HDIA_4327"/>